<evidence type="ECO:0000256" key="1">
    <source>
        <dbReference type="SAM" id="Phobius"/>
    </source>
</evidence>
<organism evidence="2 3">
    <name type="scientific">Bythopirellula polymerisocia</name>
    <dbReference type="NCBI Taxonomy" id="2528003"/>
    <lineage>
        <taxon>Bacteria</taxon>
        <taxon>Pseudomonadati</taxon>
        <taxon>Planctomycetota</taxon>
        <taxon>Planctomycetia</taxon>
        <taxon>Pirellulales</taxon>
        <taxon>Lacipirellulaceae</taxon>
        <taxon>Bythopirellula</taxon>
    </lineage>
</organism>
<sequence length="232" mass="26938">MNTVLALLPESEMSRELLEVPVFDDDIFKLLFRYLVNIIVVTVIVRFIYYKHSSSKDCLFTFFMINTMVFFICFTLKKFDLGLGMALGLFAIFGILRYRTSTIPIKEMTYLFMVIGVGVINSLANKKMSYMELAFTNLTVMGLAAVLENISLFKSEMRETIVYEKVDLIRPENHAELVADLEKRTGLKLSRLELGEINFLRDTVSIDLYYYPHEQARPREDCIEVTMRTPRE</sequence>
<evidence type="ECO:0008006" key="4">
    <source>
        <dbReference type="Google" id="ProtNLM"/>
    </source>
</evidence>
<accession>A0A5C6CEH4</accession>
<evidence type="ECO:0000313" key="2">
    <source>
        <dbReference type="EMBL" id="TWU21831.1"/>
    </source>
</evidence>
<feature type="transmembrane region" description="Helical" evidence="1">
    <location>
        <begin position="107"/>
        <end position="124"/>
    </location>
</feature>
<keyword evidence="1" id="KW-0472">Membrane</keyword>
<feature type="transmembrane region" description="Helical" evidence="1">
    <location>
        <begin position="83"/>
        <end position="100"/>
    </location>
</feature>
<dbReference type="Proteomes" id="UP000318437">
    <property type="component" value="Unassembled WGS sequence"/>
</dbReference>
<reference evidence="2 3" key="1">
    <citation type="submission" date="2019-02" db="EMBL/GenBank/DDBJ databases">
        <title>Deep-cultivation of Planctomycetes and their phenomic and genomic characterization uncovers novel biology.</title>
        <authorList>
            <person name="Wiegand S."/>
            <person name="Jogler M."/>
            <person name="Boedeker C."/>
            <person name="Pinto D."/>
            <person name="Vollmers J."/>
            <person name="Rivas-Marin E."/>
            <person name="Kohn T."/>
            <person name="Peeters S.H."/>
            <person name="Heuer A."/>
            <person name="Rast P."/>
            <person name="Oberbeckmann S."/>
            <person name="Bunk B."/>
            <person name="Jeske O."/>
            <person name="Meyerdierks A."/>
            <person name="Storesund J.E."/>
            <person name="Kallscheuer N."/>
            <person name="Luecker S."/>
            <person name="Lage O.M."/>
            <person name="Pohl T."/>
            <person name="Merkel B.J."/>
            <person name="Hornburger P."/>
            <person name="Mueller R.-W."/>
            <person name="Bruemmer F."/>
            <person name="Labrenz M."/>
            <person name="Spormann A.M."/>
            <person name="Op Den Camp H."/>
            <person name="Overmann J."/>
            <person name="Amann R."/>
            <person name="Jetten M.S.M."/>
            <person name="Mascher T."/>
            <person name="Medema M.H."/>
            <person name="Devos D.P."/>
            <person name="Kaster A.-K."/>
            <person name="Ovreas L."/>
            <person name="Rohde M."/>
            <person name="Galperin M.Y."/>
            <person name="Jogler C."/>
        </authorList>
    </citation>
    <scope>NUCLEOTIDE SEQUENCE [LARGE SCALE GENOMIC DNA]</scope>
    <source>
        <strain evidence="2 3">Pla144</strain>
    </source>
</reference>
<dbReference type="Pfam" id="PF16316">
    <property type="entry name" value="DUF4956"/>
    <property type="match status" value="1"/>
</dbReference>
<dbReference type="InterPro" id="IPR032531">
    <property type="entry name" value="DUF4956"/>
</dbReference>
<name>A0A5C6CEH4_9BACT</name>
<feature type="transmembrane region" description="Helical" evidence="1">
    <location>
        <begin position="31"/>
        <end position="49"/>
    </location>
</feature>
<dbReference type="EMBL" id="SJPS01000009">
    <property type="protein sequence ID" value="TWU21831.1"/>
    <property type="molecule type" value="Genomic_DNA"/>
</dbReference>
<dbReference type="RefSeq" id="WP_197530910.1">
    <property type="nucleotide sequence ID" value="NZ_SJPS01000009.1"/>
</dbReference>
<keyword evidence="1" id="KW-1133">Transmembrane helix</keyword>
<protein>
    <recommendedName>
        <fullName evidence="4">DUF4956 domain-containing protein</fullName>
    </recommendedName>
</protein>
<gene>
    <name evidence="2" type="ORF">Pla144_45270</name>
</gene>
<keyword evidence="1" id="KW-0812">Transmembrane</keyword>
<keyword evidence="3" id="KW-1185">Reference proteome</keyword>
<proteinExistence type="predicted"/>
<evidence type="ECO:0000313" key="3">
    <source>
        <dbReference type="Proteomes" id="UP000318437"/>
    </source>
</evidence>
<dbReference type="AlphaFoldDB" id="A0A5C6CEH4"/>
<feature type="transmembrane region" description="Helical" evidence="1">
    <location>
        <begin position="58"/>
        <end position="77"/>
    </location>
</feature>
<comment type="caution">
    <text evidence="2">The sequence shown here is derived from an EMBL/GenBank/DDBJ whole genome shotgun (WGS) entry which is preliminary data.</text>
</comment>